<proteinExistence type="predicted"/>
<evidence type="ECO:0000313" key="2">
    <source>
        <dbReference type="Proteomes" id="UP000462621"/>
    </source>
</evidence>
<name>A0A7X4RWN8_9VIBR</name>
<organism evidence="1 2">
    <name type="scientific">Vibrio eleionomae</name>
    <dbReference type="NCBI Taxonomy" id="2653505"/>
    <lineage>
        <taxon>Bacteria</taxon>
        <taxon>Pseudomonadati</taxon>
        <taxon>Pseudomonadota</taxon>
        <taxon>Gammaproteobacteria</taxon>
        <taxon>Vibrionales</taxon>
        <taxon>Vibrionaceae</taxon>
        <taxon>Vibrio</taxon>
    </lineage>
</organism>
<dbReference type="AlphaFoldDB" id="A0A7X4RWN8"/>
<gene>
    <name evidence="1" type="ORF">F9817_23285</name>
</gene>
<keyword evidence="2" id="KW-1185">Reference proteome</keyword>
<protein>
    <submittedName>
        <fullName evidence="1">Uncharacterized protein</fullName>
    </submittedName>
</protein>
<dbReference type="RefSeq" id="WP_161158603.1">
    <property type="nucleotide sequence ID" value="NZ_WEKT01000100.1"/>
</dbReference>
<dbReference type="EMBL" id="WEKT01000100">
    <property type="protein sequence ID" value="MZI96111.1"/>
    <property type="molecule type" value="Genomic_DNA"/>
</dbReference>
<evidence type="ECO:0000313" key="1">
    <source>
        <dbReference type="EMBL" id="MZI96111.1"/>
    </source>
</evidence>
<reference evidence="1 2" key="1">
    <citation type="submission" date="2019-10" db="EMBL/GenBank/DDBJ databases">
        <title>Vibrio sp. nov. isolated from a shrimp pond.</title>
        <authorList>
            <person name="Gomez-Gil B."/>
            <person name="Enciso-Ibarra J."/>
            <person name="Enciso-Ibarra K."/>
            <person name="Bolan-Mejia C."/>
        </authorList>
    </citation>
    <scope>NUCLEOTIDE SEQUENCE [LARGE SCALE GENOMIC DNA]</scope>
    <source>
        <strain evidence="1 2">CAIM 722</strain>
    </source>
</reference>
<comment type="caution">
    <text evidence="1">The sequence shown here is derived from an EMBL/GenBank/DDBJ whole genome shotgun (WGS) entry which is preliminary data.</text>
</comment>
<accession>A0A7X4RWN8</accession>
<dbReference type="Proteomes" id="UP000462621">
    <property type="component" value="Unassembled WGS sequence"/>
</dbReference>
<sequence>MKLPSKLELIKAILKMRMAYLLSDFFGADWYKKGDPKSILELTYQELWEYVKEFGIPQSILEEGVSGGNDKFYIVEENGKWLFGYGERGHFNAFSQHESLDKAREVFVKECWDLYLMETDPSQKVDGVAAGTPYA</sequence>